<dbReference type="GO" id="GO:0003723">
    <property type="term" value="F:RNA binding"/>
    <property type="evidence" value="ECO:0007669"/>
    <property type="project" value="InterPro"/>
</dbReference>
<dbReference type="PROSITE" id="PS51499">
    <property type="entry name" value="APO"/>
    <property type="match status" value="2"/>
</dbReference>
<dbReference type="Proteomes" id="UP000236161">
    <property type="component" value="Unassembled WGS sequence"/>
</dbReference>
<evidence type="ECO:0000259" key="1">
    <source>
        <dbReference type="PROSITE" id="PS51499"/>
    </source>
</evidence>
<evidence type="ECO:0000313" key="3">
    <source>
        <dbReference type="Proteomes" id="UP000236161"/>
    </source>
</evidence>
<feature type="domain" description="APO" evidence="1">
    <location>
        <begin position="73"/>
        <end position="158"/>
    </location>
</feature>
<evidence type="ECO:0000313" key="2">
    <source>
        <dbReference type="EMBL" id="PKA57054.1"/>
    </source>
</evidence>
<gene>
    <name evidence="2" type="primary">APO4</name>
    <name evidence="2" type="ORF">AXF42_Ash002358</name>
</gene>
<protein>
    <submittedName>
        <fullName evidence="2">APO protein 4, mitochondrial</fullName>
    </submittedName>
</protein>
<dbReference type="EMBL" id="KZ451969">
    <property type="protein sequence ID" value="PKA57054.1"/>
    <property type="molecule type" value="Genomic_DNA"/>
</dbReference>
<sequence length="306" mass="35152">MVLKQKVQIMHFRFYSSKVDWKKIRPMILERIRNRASDYPVKSMVPVAEDVLEARQLLITGVSTLLKVVPVRSCRFCPEVFIGDRGHEIKTCPGFKQIVKDCKHKWIDGNINDILVPVEAFHLQTMFQKVIKHEQRFDFDRVPAVLELCYQAGAKVPDNILYDHHAIPDGLMGIKPKEMSQIASNMETRERFRLGVQKLLMVYPAKVCNHCSEVHIGPSGHKARLCGMFKHEGWRGIHMWKRAEVNDLVPLKVVWHRRPQDPPVLVDNGRGFYGHAPAVVELCLQAGADVPKKYYCMMKVLGLPPQ</sequence>
<dbReference type="InterPro" id="IPR023342">
    <property type="entry name" value="APO_dom"/>
</dbReference>
<accession>A0A2I0ANE2</accession>
<dbReference type="OrthoDB" id="1898723at2759"/>
<keyword evidence="3" id="KW-1185">Reference proteome</keyword>
<proteinExistence type="predicted"/>
<name>A0A2I0ANE2_9ASPA</name>
<organism evidence="2 3">
    <name type="scientific">Apostasia shenzhenica</name>
    <dbReference type="NCBI Taxonomy" id="1088818"/>
    <lineage>
        <taxon>Eukaryota</taxon>
        <taxon>Viridiplantae</taxon>
        <taxon>Streptophyta</taxon>
        <taxon>Embryophyta</taxon>
        <taxon>Tracheophyta</taxon>
        <taxon>Spermatophyta</taxon>
        <taxon>Magnoliopsida</taxon>
        <taxon>Liliopsida</taxon>
        <taxon>Asparagales</taxon>
        <taxon>Orchidaceae</taxon>
        <taxon>Apostasioideae</taxon>
        <taxon>Apostasia</taxon>
    </lineage>
</organism>
<dbReference type="AlphaFoldDB" id="A0A2I0ANE2"/>
<dbReference type="Pfam" id="PF05634">
    <property type="entry name" value="APO_RNA-bind"/>
    <property type="match status" value="2"/>
</dbReference>
<dbReference type="STRING" id="1088818.A0A2I0ANE2"/>
<feature type="domain" description="APO" evidence="1">
    <location>
        <begin position="207"/>
        <end position="292"/>
    </location>
</feature>
<reference evidence="2 3" key="1">
    <citation type="journal article" date="2017" name="Nature">
        <title>The Apostasia genome and the evolution of orchids.</title>
        <authorList>
            <person name="Zhang G.Q."/>
            <person name="Liu K.W."/>
            <person name="Li Z."/>
            <person name="Lohaus R."/>
            <person name="Hsiao Y.Y."/>
            <person name="Niu S.C."/>
            <person name="Wang J.Y."/>
            <person name="Lin Y.C."/>
            <person name="Xu Q."/>
            <person name="Chen L.J."/>
            <person name="Yoshida K."/>
            <person name="Fujiwara S."/>
            <person name="Wang Z.W."/>
            <person name="Zhang Y.Q."/>
            <person name="Mitsuda N."/>
            <person name="Wang M."/>
            <person name="Liu G.H."/>
            <person name="Pecoraro L."/>
            <person name="Huang H.X."/>
            <person name="Xiao X.J."/>
            <person name="Lin M."/>
            <person name="Wu X.Y."/>
            <person name="Wu W.L."/>
            <person name="Chen Y.Y."/>
            <person name="Chang S.B."/>
            <person name="Sakamoto S."/>
            <person name="Ohme-Takagi M."/>
            <person name="Yagi M."/>
            <person name="Zeng S.J."/>
            <person name="Shen C.Y."/>
            <person name="Yeh C.M."/>
            <person name="Luo Y.B."/>
            <person name="Tsai W.C."/>
            <person name="Van de Peer Y."/>
            <person name="Liu Z.J."/>
        </authorList>
    </citation>
    <scope>NUCLEOTIDE SEQUENCE [LARGE SCALE GENOMIC DNA]</scope>
    <source>
        <strain evidence="3">cv. Shenzhen</strain>
        <tissue evidence="2">Stem</tissue>
    </source>
</reference>